<dbReference type="STRING" id="405948.SACE_6869"/>
<sequence length="308" mass="33435">MWCVADPNESHGDRRPQDPEDHLPDRSRAPEVVDAEVVEDGPASSTGAAPPSDDEQFRQYQQFLEFQKFQEWQRSQQGLGGGADLAVPTPPSAPAQAPPAQPVQWPDAPQGGPPAWPETSTAHRGTVWFRRLLWPLRFKLVRRLIYLLVIVIVAYNLIGVVLTDLFGGGRDDSRTGTGGAPPNSSPITSTNPADAVSAVYNSLRENPPSKVCDLFSDQAKGYFATVHQAPDCNTAANRLHEQITAPASYAAPGFGPDAIEEVNGKASVYSCFMQVTGGPKLGSFGLTRQRDGGWIISGYELEPDRCRR</sequence>
<dbReference type="EMBL" id="AM420293">
    <property type="protein sequence ID" value="CAM06033.1"/>
    <property type="molecule type" value="Genomic_DNA"/>
</dbReference>
<evidence type="ECO:0000313" key="4">
    <source>
        <dbReference type="Proteomes" id="UP000006728"/>
    </source>
</evidence>
<feature type="region of interest" description="Disordered" evidence="1">
    <location>
        <begin position="1"/>
        <end position="57"/>
    </location>
</feature>
<dbReference type="Proteomes" id="UP000006728">
    <property type="component" value="Chromosome"/>
</dbReference>
<reference evidence="3 4" key="1">
    <citation type="journal article" date="2007" name="Nat. Biotechnol.">
        <title>Complete genome sequence of the erythromycin-producing bacterium Saccharopolyspora erythraea NRRL23338.</title>
        <authorList>
            <person name="Oliynyk M."/>
            <person name="Samborskyy M."/>
            <person name="Lester J.B."/>
            <person name="Mironenko T."/>
            <person name="Scott N."/>
            <person name="Dickens S."/>
            <person name="Haydock S.F."/>
            <person name="Leadlay P.F."/>
        </authorList>
    </citation>
    <scope>NUCLEOTIDE SEQUENCE [LARGE SCALE GENOMIC DNA]</scope>
    <source>
        <strain evidence="4">ATCC 11635 / DSM 40517 / JCM 4748 / NBRC 13426 / NCIMB 8594 / NRRL 2338</strain>
    </source>
</reference>
<evidence type="ECO:0000256" key="1">
    <source>
        <dbReference type="SAM" id="MobiDB-lite"/>
    </source>
</evidence>
<feature type="compositionally biased region" description="Low complexity" evidence="1">
    <location>
        <begin position="181"/>
        <end position="192"/>
    </location>
</feature>
<feature type="region of interest" description="Disordered" evidence="1">
    <location>
        <begin position="173"/>
        <end position="192"/>
    </location>
</feature>
<dbReference type="AlphaFoldDB" id="A4FPQ8"/>
<organism evidence="3 4">
    <name type="scientific">Saccharopolyspora erythraea (strain ATCC 11635 / DSM 40517 / JCM 4748 / NBRC 13426 / NCIMB 8594 / NRRL 2338)</name>
    <dbReference type="NCBI Taxonomy" id="405948"/>
    <lineage>
        <taxon>Bacteria</taxon>
        <taxon>Bacillati</taxon>
        <taxon>Actinomycetota</taxon>
        <taxon>Actinomycetes</taxon>
        <taxon>Pseudonocardiales</taxon>
        <taxon>Pseudonocardiaceae</taxon>
        <taxon>Saccharopolyspora</taxon>
    </lineage>
</organism>
<dbReference type="eggNOG" id="ENOG5033W20">
    <property type="taxonomic scope" value="Bacteria"/>
</dbReference>
<keyword evidence="2" id="KW-1133">Transmembrane helix</keyword>
<keyword evidence="4" id="KW-1185">Reference proteome</keyword>
<dbReference type="KEGG" id="sen:SACE_6869"/>
<feature type="compositionally biased region" description="Pro residues" evidence="1">
    <location>
        <begin position="88"/>
        <end position="101"/>
    </location>
</feature>
<keyword evidence="2" id="KW-0472">Membrane</keyword>
<feature type="compositionally biased region" description="Basic and acidic residues" evidence="1">
    <location>
        <begin position="8"/>
        <end position="31"/>
    </location>
</feature>
<name>A4FPQ8_SACEN</name>
<dbReference type="HOGENOM" id="CLU_965160_0_0_11"/>
<evidence type="ECO:0000313" key="3">
    <source>
        <dbReference type="EMBL" id="CAM06033.1"/>
    </source>
</evidence>
<evidence type="ECO:0000256" key="2">
    <source>
        <dbReference type="SAM" id="Phobius"/>
    </source>
</evidence>
<accession>A4FPQ8</accession>
<feature type="region of interest" description="Disordered" evidence="1">
    <location>
        <begin position="77"/>
        <end position="120"/>
    </location>
</feature>
<keyword evidence="2" id="KW-0812">Transmembrane</keyword>
<gene>
    <name evidence="3" type="ordered locus">SACE_6869</name>
</gene>
<dbReference type="RefSeq" id="WP_011875182.1">
    <property type="nucleotide sequence ID" value="NC_009142.1"/>
</dbReference>
<feature type="transmembrane region" description="Helical" evidence="2">
    <location>
        <begin position="144"/>
        <end position="166"/>
    </location>
</feature>
<protein>
    <submittedName>
        <fullName evidence="3">Uncharacterized protein</fullName>
    </submittedName>
</protein>
<proteinExistence type="predicted"/>